<dbReference type="OrthoDB" id="7272897at2"/>
<evidence type="ECO:0000313" key="1">
    <source>
        <dbReference type="EMBL" id="ONG53281.1"/>
    </source>
</evidence>
<keyword evidence="2" id="KW-1185">Reference proteome</keyword>
<proteinExistence type="predicted"/>
<evidence type="ECO:0000313" key="2">
    <source>
        <dbReference type="Proteomes" id="UP000188879"/>
    </source>
</evidence>
<dbReference type="AlphaFoldDB" id="A0A1V2H1W8"/>
<dbReference type="RefSeq" id="WP_076957696.1">
    <property type="nucleotide sequence ID" value="NZ_MLCO01000105.1"/>
</dbReference>
<dbReference type="Proteomes" id="UP000188879">
    <property type="component" value="Unassembled WGS sequence"/>
</dbReference>
<organism evidence="1 2">
    <name type="scientific">Teichococcus deserti</name>
    <dbReference type="NCBI Taxonomy" id="1817963"/>
    <lineage>
        <taxon>Bacteria</taxon>
        <taxon>Pseudomonadati</taxon>
        <taxon>Pseudomonadota</taxon>
        <taxon>Alphaproteobacteria</taxon>
        <taxon>Acetobacterales</taxon>
        <taxon>Roseomonadaceae</taxon>
        <taxon>Roseomonas</taxon>
    </lineage>
</organism>
<comment type="caution">
    <text evidence="1">The sequence shown here is derived from an EMBL/GenBank/DDBJ whole genome shotgun (WGS) entry which is preliminary data.</text>
</comment>
<sequence length="94" mass="10482">MAIKMPPRRPSAPATAEDFIAGASAAPAPRLDLPWTDPKVRPDLRVQMNVKVAEPLALKCHYLALRLGLRKQDVMERALSEWTDEQLKKLGLPN</sequence>
<dbReference type="EMBL" id="MLCO01000105">
    <property type="protein sequence ID" value="ONG53281.1"/>
    <property type="molecule type" value="Genomic_DNA"/>
</dbReference>
<gene>
    <name evidence="1" type="ORF">BKE38_12530</name>
</gene>
<accession>A0A1V2H1W8</accession>
<protein>
    <submittedName>
        <fullName evidence="1">Uncharacterized protein</fullName>
    </submittedName>
</protein>
<reference evidence="1 2" key="1">
    <citation type="submission" date="2016-10" db="EMBL/GenBank/DDBJ databases">
        <title>Draft Genome sequence of Roseomonas sp. strain M3.</title>
        <authorList>
            <person name="Subhash Y."/>
            <person name="Lee S."/>
        </authorList>
    </citation>
    <scope>NUCLEOTIDE SEQUENCE [LARGE SCALE GENOMIC DNA]</scope>
    <source>
        <strain evidence="1 2">M3</strain>
    </source>
</reference>
<name>A0A1V2H1W8_9PROT</name>